<keyword evidence="10" id="KW-1185">Reference proteome</keyword>
<dbReference type="GO" id="GO:0004418">
    <property type="term" value="F:hydroxymethylbilane synthase activity"/>
    <property type="evidence" value="ECO:0007669"/>
    <property type="project" value="UniProtKB-UniRule"/>
</dbReference>
<dbReference type="Gene3D" id="3.40.190.10">
    <property type="entry name" value="Periplasmic binding protein-like II"/>
    <property type="match status" value="2"/>
</dbReference>
<dbReference type="Pfam" id="PF01379">
    <property type="entry name" value="Porphobil_deam"/>
    <property type="match status" value="2"/>
</dbReference>
<protein>
    <recommendedName>
        <fullName evidence="5">Hydroxymethylbilane synthase</fullName>
        <ecNumber evidence="5">2.5.1.61</ecNumber>
    </recommendedName>
</protein>
<evidence type="ECO:0000256" key="6">
    <source>
        <dbReference type="SAM" id="MobiDB-lite"/>
    </source>
</evidence>
<dbReference type="PRINTS" id="PR00151">
    <property type="entry name" value="PORPHBDMNASE"/>
</dbReference>
<dbReference type="AlphaFoldDB" id="A0ABD5Y4M4"/>
<feature type="compositionally biased region" description="Acidic residues" evidence="6">
    <location>
        <begin position="221"/>
        <end position="234"/>
    </location>
</feature>
<dbReference type="GO" id="GO:0006779">
    <property type="term" value="P:porphyrin-containing compound biosynthetic process"/>
    <property type="evidence" value="ECO:0007669"/>
    <property type="project" value="UniProtKB-UniRule"/>
</dbReference>
<dbReference type="EC" id="2.5.1.61" evidence="5"/>
<dbReference type="Pfam" id="PF03900">
    <property type="entry name" value="Porphobil_deamC"/>
    <property type="match status" value="1"/>
</dbReference>
<dbReference type="InterPro" id="IPR022417">
    <property type="entry name" value="Porphobilin_deaminase_N"/>
</dbReference>
<evidence type="ECO:0000256" key="5">
    <source>
        <dbReference type="NCBIfam" id="TIGR00212"/>
    </source>
</evidence>
<keyword evidence="4" id="KW-0627">Porphyrin biosynthesis</keyword>
<proteinExistence type="inferred from homology"/>
<comment type="caution">
    <text evidence="9">The sequence shown here is derived from an EMBL/GenBank/DDBJ whole genome shotgun (WGS) entry which is preliminary data.</text>
</comment>
<feature type="compositionally biased region" description="Acidic residues" evidence="6">
    <location>
        <begin position="172"/>
        <end position="192"/>
    </location>
</feature>
<name>A0ABD5Y4M4_9EURY</name>
<reference evidence="9 10" key="1">
    <citation type="journal article" date="2019" name="Int. J. Syst. Evol. Microbiol.">
        <title>The Global Catalogue of Microorganisms (GCM) 10K type strain sequencing project: providing services to taxonomists for standard genome sequencing and annotation.</title>
        <authorList>
            <consortium name="The Broad Institute Genomics Platform"/>
            <consortium name="The Broad Institute Genome Sequencing Center for Infectious Disease"/>
            <person name="Wu L."/>
            <person name="Ma J."/>
        </authorList>
    </citation>
    <scope>NUCLEOTIDE SEQUENCE [LARGE SCALE GENOMIC DNA]</scope>
    <source>
        <strain evidence="9 10">XZYJT29</strain>
    </source>
</reference>
<dbReference type="Gene3D" id="3.30.160.40">
    <property type="entry name" value="Porphobilinogen deaminase, C-terminal domain"/>
    <property type="match status" value="1"/>
</dbReference>
<dbReference type="NCBIfam" id="TIGR00212">
    <property type="entry name" value="hemC"/>
    <property type="match status" value="1"/>
</dbReference>
<evidence type="ECO:0000313" key="9">
    <source>
        <dbReference type="EMBL" id="MFC7141261.1"/>
    </source>
</evidence>
<dbReference type="PANTHER" id="PTHR11557:SF0">
    <property type="entry name" value="PORPHOBILINOGEN DEAMINASE"/>
    <property type="match status" value="1"/>
</dbReference>
<organism evidence="9 10">
    <name type="scientific">Halosimplex aquaticum</name>
    <dbReference type="NCBI Taxonomy" id="3026162"/>
    <lineage>
        <taxon>Archaea</taxon>
        <taxon>Methanobacteriati</taxon>
        <taxon>Methanobacteriota</taxon>
        <taxon>Stenosarchaea group</taxon>
        <taxon>Halobacteria</taxon>
        <taxon>Halobacteriales</taxon>
        <taxon>Haloarculaceae</taxon>
        <taxon>Halosimplex</taxon>
    </lineage>
</organism>
<feature type="region of interest" description="Disordered" evidence="6">
    <location>
        <begin position="167"/>
        <end position="234"/>
    </location>
</feature>
<dbReference type="InterPro" id="IPR022418">
    <property type="entry name" value="Porphobilinogen_deaminase_C"/>
</dbReference>
<dbReference type="GO" id="GO:0005737">
    <property type="term" value="C:cytoplasm"/>
    <property type="evidence" value="ECO:0007669"/>
    <property type="project" value="UniProtKB-UniRule"/>
</dbReference>
<evidence type="ECO:0000259" key="7">
    <source>
        <dbReference type="Pfam" id="PF01379"/>
    </source>
</evidence>
<feature type="region of interest" description="Disordered" evidence="6">
    <location>
        <begin position="402"/>
        <end position="441"/>
    </location>
</feature>
<dbReference type="InterPro" id="IPR036803">
    <property type="entry name" value="Porphobilinogen_deaminase_C_sf"/>
</dbReference>
<evidence type="ECO:0000256" key="2">
    <source>
        <dbReference type="ARBA" id="ARBA00005638"/>
    </source>
</evidence>
<dbReference type="GeneID" id="78821570"/>
<feature type="domain" description="Porphobilinogen deaminase C-terminal" evidence="8">
    <location>
        <begin position="325"/>
        <end position="373"/>
    </location>
</feature>
<accession>A0ABD5Y4M4</accession>
<dbReference type="PANTHER" id="PTHR11557">
    <property type="entry name" value="PORPHOBILINOGEN DEAMINASE"/>
    <property type="match status" value="1"/>
</dbReference>
<feature type="domain" description="Porphobilinogen deaminase N-terminal" evidence="7">
    <location>
        <begin position="257"/>
        <end position="308"/>
    </location>
</feature>
<evidence type="ECO:0000256" key="3">
    <source>
        <dbReference type="ARBA" id="ARBA00022679"/>
    </source>
</evidence>
<dbReference type="PROSITE" id="PS00533">
    <property type="entry name" value="PORPHOBILINOGEN_DEAM"/>
    <property type="match status" value="1"/>
</dbReference>
<evidence type="ECO:0000259" key="8">
    <source>
        <dbReference type="Pfam" id="PF03900"/>
    </source>
</evidence>
<evidence type="ECO:0000256" key="4">
    <source>
        <dbReference type="ARBA" id="ARBA00023244"/>
    </source>
</evidence>
<evidence type="ECO:0000313" key="10">
    <source>
        <dbReference type="Proteomes" id="UP001596432"/>
    </source>
</evidence>
<gene>
    <name evidence="9" type="primary">hemC</name>
    <name evidence="9" type="ORF">ACFQMA_15655</name>
</gene>
<keyword evidence="3 9" id="KW-0808">Transferase</keyword>
<dbReference type="InterPro" id="IPR000860">
    <property type="entry name" value="HemC"/>
</dbReference>
<sequence length="441" mass="47268">MSTTLRLGTRGSTLAMRQAAAVKERLENRRFDVELVEVETTGDQITDEAIHELGKTGAFVRALDEEVLDGDCDAAVHSMKDMPTEMPKDLVVAGVPERAAPRDVLVTRNGSSLAGLPEGATVGTSSLRRGAQLLAERPDLDVQPLRGNVDTRVEKLLAPPLVREHERRVEAEADEEAESFAVYDEADDGDADDQARSTDYAKYNKPDGADDETAADAGGNDSEDADGDEDDDSEFDRTVAEWFEDLSELERRALERDPDVEYDAIVLAEAGLERAGLLHHVEHQQLRPDQFVPAPGQGTLAVTARDGDLAEDIRSALDHAPTRVEATAERTVLEELGGGCVAPVGIYAVLQGSVVRTSVRVLDREGDEEVRETRELPVDRHPQAARAFAADLADDGAAAIIERARRRTGEDSGAASASPDTPDAIEGGDDGDESGSGGTDA</sequence>
<comment type="cofactor">
    <cofactor evidence="1">
        <name>dipyrromethane</name>
        <dbReference type="ChEBI" id="CHEBI:60342"/>
    </cofactor>
</comment>
<dbReference type="Proteomes" id="UP001596432">
    <property type="component" value="Unassembled WGS sequence"/>
</dbReference>
<evidence type="ECO:0000256" key="1">
    <source>
        <dbReference type="ARBA" id="ARBA00001916"/>
    </source>
</evidence>
<dbReference type="SUPFAM" id="SSF53850">
    <property type="entry name" value="Periplasmic binding protein-like II"/>
    <property type="match status" value="2"/>
</dbReference>
<comment type="similarity">
    <text evidence="2">Belongs to the HMBS family.</text>
</comment>
<dbReference type="SUPFAM" id="SSF54782">
    <property type="entry name" value="Porphobilinogen deaminase (hydroxymethylbilane synthase), C-terminal domain"/>
    <property type="match status" value="1"/>
</dbReference>
<dbReference type="EMBL" id="JBHTAS010000001">
    <property type="protein sequence ID" value="MFC7141261.1"/>
    <property type="molecule type" value="Genomic_DNA"/>
</dbReference>
<dbReference type="InterPro" id="IPR022419">
    <property type="entry name" value="Porphobilin_deaminase_cofac_BS"/>
</dbReference>
<feature type="domain" description="Porphobilinogen deaminase N-terminal" evidence="7">
    <location>
        <begin position="5"/>
        <end position="156"/>
    </location>
</feature>
<dbReference type="RefSeq" id="WP_274322347.1">
    <property type="nucleotide sequence ID" value="NZ_CP118158.1"/>
</dbReference>